<evidence type="ECO:0000256" key="4">
    <source>
        <dbReference type="ARBA" id="ARBA00022692"/>
    </source>
</evidence>
<dbReference type="InterPro" id="IPR035906">
    <property type="entry name" value="MetI-like_sf"/>
</dbReference>
<dbReference type="CDD" id="cd06261">
    <property type="entry name" value="TM_PBP2"/>
    <property type="match status" value="1"/>
</dbReference>
<dbReference type="PANTHER" id="PTHR43163">
    <property type="entry name" value="DIPEPTIDE TRANSPORT SYSTEM PERMEASE PROTEIN DPPB-RELATED"/>
    <property type="match status" value="1"/>
</dbReference>
<protein>
    <submittedName>
        <fullName evidence="9">Dipeptide transport system permease protein DppB</fullName>
    </submittedName>
</protein>
<organism evidence="9">
    <name type="scientific">uncultured Acidimicrobiales bacterium</name>
    <dbReference type="NCBI Taxonomy" id="310071"/>
    <lineage>
        <taxon>Bacteria</taxon>
        <taxon>Bacillati</taxon>
        <taxon>Actinomycetota</taxon>
        <taxon>Acidimicrobiia</taxon>
        <taxon>Acidimicrobiales</taxon>
        <taxon>environmental samples</taxon>
    </lineage>
</organism>
<evidence type="ECO:0000256" key="5">
    <source>
        <dbReference type="ARBA" id="ARBA00022989"/>
    </source>
</evidence>
<feature type="transmembrane region" description="Helical" evidence="7">
    <location>
        <begin position="140"/>
        <end position="159"/>
    </location>
</feature>
<dbReference type="InterPro" id="IPR000515">
    <property type="entry name" value="MetI-like"/>
</dbReference>
<feature type="transmembrane region" description="Helical" evidence="7">
    <location>
        <begin position="106"/>
        <end position="125"/>
    </location>
</feature>
<dbReference type="EMBL" id="CADCSZ010000044">
    <property type="protein sequence ID" value="CAA9221998.1"/>
    <property type="molecule type" value="Genomic_DNA"/>
</dbReference>
<reference evidence="9" key="1">
    <citation type="submission" date="2020-02" db="EMBL/GenBank/DDBJ databases">
        <authorList>
            <person name="Meier V. D."/>
        </authorList>
    </citation>
    <scope>NUCLEOTIDE SEQUENCE</scope>
    <source>
        <strain evidence="9">AVDCRST_MAG76</strain>
    </source>
</reference>
<evidence type="ECO:0000313" key="9">
    <source>
        <dbReference type="EMBL" id="CAA9221998.1"/>
    </source>
</evidence>
<evidence type="ECO:0000256" key="3">
    <source>
        <dbReference type="ARBA" id="ARBA00022475"/>
    </source>
</evidence>
<keyword evidence="5 7" id="KW-1133">Transmembrane helix</keyword>
<keyword evidence="4 7" id="KW-0812">Transmembrane</keyword>
<dbReference type="SUPFAM" id="SSF161098">
    <property type="entry name" value="MetI-like"/>
    <property type="match status" value="1"/>
</dbReference>
<feature type="transmembrane region" description="Helical" evidence="7">
    <location>
        <begin position="12"/>
        <end position="33"/>
    </location>
</feature>
<evidence type="ECO:0000259" key="8">
    <source>
        <dbReference type="PROSITE" id="PS50928"/>
    </source>
</evidence>
<evidence type="ECO:0000256" key="1">
    <source>
        <dbReference type="ARBA" id="ARBA00004651"/>
    </source>
</evidence>
<comment type="similarity">
    <text evidence="7">Belongs to the binding-protein-dependent transport system permease family.</text>
</comment>
<sequence>MGAMAGASMPSFWLALMLILVFSVNLSVLPVAGRGGLETFVLPVVTLALEPAAVMARFTRSTMLETLDESYIRTARAKGLSGWVVITRHALRNALIPVMTYFGNRLGGLLTAAVIVETIFVWPGVGRLTVDAVTQRDYPMIQGAVVYAGLTLALVNLVVDISYRMIDPRIGLGQRAQVQA</sequence>
<dbReference type="PROSITE" id="PS50928">
    <property type="entry name" value="ABC_TM1"/>
    <property type="match status" value="1"/>
</dbReference>
<evidence type="ECO:0000256" key="6">
    <source>
        <dbReference type="ARBA" id="ARBA00023136"/>
    </source>
</evidence>
<keyword evidence="3" id="KW-1003">Cell membrane</keyword>
<dbReference type="Pfam" id="PF00528">
    <property type="entry name" value="BPD_transp_1"/>
    <property type="match status" value="1"/>
</dbReference>
<evidence type="ECO:0000256" key="2">
    <source>
        <dbReference type="ARBA" id="ARBA00022448"/>
    </source>
</evidence>
<evidence type="ECO:0000256" key="7">
    <source>
        <dbReference type="RuleBase" id="RU363032"/>
    </source>
</evidence>
<keyword evidence="2 7" id="KW-0813">Transport</keyword>
<feature type="domain" description="ABC transmembrane type-1" evidence="8">
    <location>
        <begin position="1"/>
        <end position="163"/>
    </location>
</feature>
<dbReference type="PANTHER" id="PTHR43163:SF6">
    <property type="entry name" value="DIPEPTIDE TRANSPORT SYSTEM PERMEASE PROTEIN DPPB-RELATED"/>
    <property type="match status" value="1"/>
</dbReference>
<name>A0A6J4HGV6_9ACTN</name>
<gene>
    <name evidence="9" type="ORF">AVDCRST_MAG76-751</name>
</gene>
<accession>A0A6J4HGV6</accession>
<proteinExistence type="inferred from homology"/>
<dbReference type="AlphaFoldDB" id="A0A6J4HGV6"/>
<dbReference type="GO" id="GO:0005886">
    <property type="term" value="C:plasma membrane"/>
    <property type="evidence" value="ECO:0007669"/>
    <property type="project" value="UniProtKB-SubCell"/>
</dbReference>
<dbReference type="GO" id="GO:0055085">
    <property type="term" value="P:transmembrane transport"/>
    <property type="evidence" value="ECO:0007669"/>
    <property type="project" value="InterPro"/>
</dbReference>
<comment type="subcellular location">
    <subcellularLocation>
        <location evidence="1 7">Cell membrane</location>
        <topology evidence="1 7">Multi-pass membrane protein</topology>
    </subcellularLocation>
</comment>
<keyword evidence="6 7" id="KW-0472">Membrane</keyword>
<dbReference type="Gene3D" id="1.10.3720.10">
    <property type="entry name" value="MetI-like"/>
    <property type="match status" value="1"/>
</dbReference>